<evidence type="ECO:0000256" key="1">
    <source>
        <dbReference type="ARBA" id="ARBA00022496"/>
    </source>
</evidence>
<dbReference type="Gene3D" id="2.170.130.10">
    <property type="entry name" value="TonB-dependent receptor, plug domain"/>
    <property type="match status" value="1"/>
</dbReference>
<proteinExistence type="predicted"/>
<comment type="caution">
    <text evidence="7">The sequence shown here is derived from an EMBL/GenBank/DDBJ whole genome shotgun (WGS) entry which is preliminary data.</text>
</comment>
<evidence type="ECO:0000313" key="7">
    <source>
        <dbReference type="EMBL" id="KOC29099.1"/>
    </source>
</evidence>
<dbReference type="GO" id="GO:0009279">
    <property type="term" value="C:cell outer membrane"/>
    <property type="evidence" value="ECO:0007669"/>
    <property type="project" value="TreeGrafter"/>
</dbReference>
<dbReference type="GO" id="GO:0015344">
    <property type="term" value="F:siderophore uptake transmembrane transporter activity"/>
    <property type="evidence" value="ECO:0007669"/>
    <property type="project" value="TreeGrafter"/>
</dbReference>
<protein>
    <recommendedName>
        <fullName evidence="6">TonB-dependent receptor plug domain-containing protein</fullName>
    </recommendedName>
</protein>
<keyword evidence="4" id="KW-0406">Ion transport</keyword>
<dbReference type="Proteomes" id="UP000037442">
    <property type="component" value="Unassembled WGS sequence"/>
</dbReference>
<keyword evidence="1" id="KW-0410">Iron transport</keyword>
<dbReference type="Pfam" id="PF07715">
    <property type="entry name" value="Plug"/>
    <property type="match status" value="1"/>
</dbReference>
<dbReference type="SUPFAM" id="SSF56935">
    <property type="entry name" value="Porins"/>
    <property type="match status" value="1"/>
</dbReference>
<feature type="domain" description="TonB-dependent receptor plug" evidence="6">
    <location>
        <begin position="60"/>
        <end position="151"/>
    </location>
</feature>
<dbReference type="EMBL" id="JNVD01000007">
    <property type="protein sequence ID" value="KOC29099.1"/>
    <property type="molecule type" value="Genomic_DNA"/>
</dbReference>
<dbReference type="InterPro" id="IPR012910">
    <property type="entry name" value="Plug_dom"/>
</dbReference>
<evidence type="ECO:0000259" key="6">
    <source>
        <dbReference type="Pfam" id="PF07715"/>
    </source>
</evidence>
<evidence type="ECO:0000256" key="4">
    <source>
        <dbReference type="ARBA" id="ARBA00023065"/>
    </source>
</evidence>
<name>A0A0L7N4C8_COMTE</name>
<dbReference type="InterPro" id="IPR037066">
    <property type="entry name" value="Plug_dom_sf"/>
</dbReference>
<keyword evidence="3" id="KW-0408">Iron</keyword>
<dbReference type="InterPro" id="IPR039426">
    <property type="entry name" value="TonB-dep_rcpt-like"/>
</dbReference>
<accession>A0A0L7N4C8</accession>
<evidence type="ECO:0000256" key="2">
    <source>
        <dbReference type="ARBA" id="ARBA00022729"/>
    </source>
</evidence>
<dbReference type="PANTHER" id="PTHR32552">
    <property type="entry name" value="FERRICHROME IRON RECEPTOR-RELATED"/>
    <property type="match status" value="1"/>
</dbReference>
<gene>
    <name evidence="7" type="ORF">GL58_23665</name>
</gene>
<evidence type="ECO:0000313" key="8">
    <source>
        <dbReference type="Proteomes" id="UP000037442"/>
    </source>
</evidence>
<dbReference type="AlphaFoldDB" id="A0A0L7N4C8"/>
<dbReference type="PANTHER" id="PTHR32552:SF68">
    <property type="entry name" value="FERRICHROME OUTER MEMBRANE TRANSPORTER_PHAGE RECEPTOR"/>
    <property type="match status" value="1"/>
</dbReference>
<sequence>MTGGTPVVTSGAAAGRDLTLGEVRVTVKAEREAEHEAATSPVVCWPARRTATGTKIDTGLREAPQAVFMVTRDQMDGQGIQTLSEALRCTSGVGRCPAQCQQLAHARFPRARQTCLGGLRIRPDGYFGDFAEKPLALKRVQVLRGPASVLCCQASGGCAVS</sequence>
<keyword evidence="5" id="KW-0675">Receptor</keyword>
<reference evidence="8" key="1">
    <citation type="submission" date="2014-06" db="EMBL/GenBank/DDBJ databases">
        <title>Draft genome sequence of C. testosteroni WDL7.</title>
        <authorList>
            <person name="Wu Y."/>
            <person name="Seshan H."/>
            <person name="Arumugam K."/>
        </authorList>
    </citation>
    <scope>NUCLEOTIDE SEQUENCE [LARGE SCALE GENOMIC DNA]</scope>
    <source>
        <strain evidence="8">WDL7</strain>
    </source>
</reference>
<organism evidence="7 8">
    <name type="scientific">Comamonas testosteroni</name>
    <name type="common">Pseudomonas testosteroni</name>
    <dbReference type="NCBI Taxonomy" id="285"/>
    <lineage>
        <taxon>Bacteria</taxon>
        <taxon>Pseudomonadati</taxon>
        <taxon>Pseudomonadota</taxon>
        <taxon>Betaproteobacteria</taxon>
        <taxon>Burkholderiales</taxon>
        <taxon>Comamonadaceae</taxon>
        <taxon>Comamonas</taxon>
    </lineage>
</organism>
<evidence type="ECO:0000256" key="5">
    <source>
        <dbReference type="ARBA" id="ARBA00023170"/>
    </source>
</evidence>
<evidence type="ECO:0000256" key="3">
    <source>
        <dbReference type="ARBA" id="ARBA00023004"/>
    </source>
</evidence>
<keyword evidence="2" id="KW-0732">Signal</keyword>
<keyword evidence="4" id="KW-0813">Transport</keyword>